<gene>
    <name evidence="4" type="primary">rplO</name>
    <name evidence="7" type="ORF">A2896_00745</name>
</gene>
<feature type="region of interest" description="Disordered" evidence="5">
    <location>
        <begin position="1"/>
        <end position="45"/>
    </location>
</feature>
<sequence>MQLHQLKPRHKRQTQRRAGRGGKRGTYSGRGIKGQKARSGGRLQPSIREFIKRYPKLRGYRLRSQAIKPVVVNIEALEKKFKTGDQINPQVLLDQGLIRRIKGKTPVVKILGQGKLTKSLTVEGCLLSKTAREQIEKNHGVVK</sequence>
<comment type="subunit">
    <text evidence="4">Part of the 50S ribosomal subunit.</text>
</comment>
<evidence type="ECO:0000256" key="3">
    <source>
        <dbReference type="ARBA" id="ARBA00023274"/>
    </source>
</evidence>
<protein>
    <recommendedName>
        <fullName evidence="4">Large ribosomal subunit protein uL15</fullName>
    </recommendedName>
</protein>
<comment type="similarity">
    <text evidence="1 4">Belongs to the universal ribosomal protein uL15 family.</text>
</comment>
<evidence type="ECO:0000313" key="7">
    <source>
        <dbReference type="EMBL" id="OGZ24623.1"/>
    </source>
</evidence>
<feature type="domain" description="Large ribosomal subunit protein uL15/eL18" evidence="6">
    <location>
        <begin position="71"/>
        <end position="142"/>
    </location>
</feature>
<proteinExistence type="inferred from homology"/>
<evidence type="ECO:0000256" key="5">
    <source>
        <dbReference type="SAM" id="MobiDB-lite"/>
    </source>
</evidence>
<dbReference type="InterPro" id="IPR005749">
    <property type="entry name" value="Ribosomal_uL15_bac-type"/>
</dbReference>
<dbReference type="SUPFAM" id="SSF52080">
    <property type="entry name" value="Ribosomal proteins L15p and L18e"/>
    <property type="match status" value="1"/>
</dbReference>
<evidence type="ECO:0000313" key="8">
    <source>
        <dbReference type="Proteomes" id="UP000178647"/>
    </source>
</evidence>
<dbReference type="GO" id="GO:0006412">
    <property type="term" value="P:translation"/>
    <property type="evidence" value="ECO:0007669"/>
    <property type="project" value="UniProtKB-UniRule"/>
</dbReference>
<dbReference type="HAMAP" id="MF_01341">
    <property type="entry name" value="Ribosomal_uL15"/>
    <property type="match status" value="1"/>
</dbReference>
<keyword evidence="3 4" id="KW-0687">Ribonucleoprotein</keyword>
<evidence type="ECO:0000256" key="4">
    <source>
        <dbReference type="HAMAP-Rule" id="MF_01341"/>
    </source>
</evidence>
<keyword evidence="4" id="KW-0694">RNA-binding</keyword>
<evidence type="ECO:0000256" key="1">
    <source>
        <dbReference type="ARBA" id="ARBA00007320"/>
    </source>
</evidence>
<dbReference type="GO" id="GO:0022625">
    <property type="term" value="C:cytosolic large ribosomal subunit"/>
    <property type="evidence" value="ECO:0007669"/>
    <property type="project" value="TreeGrafter"/>
</dbReference>
<dbReference type="PANTHER" id="PTHR12934:SF11">
    <property type="entry name" value="LARGE RIBOSOMAL SUBUNIT PROTEIN UL15M"/>
    <property type="match status" value="1"/>
</dbReference>
<dbReference type="InterPro" id="IPR036227">
    <property type="entry name" value="Ribosomal_uL15/eL18_sf"/>
</dbReference>
<dbReference type="Proteomes" id="UP000178647">
    <property type="component" value="Unassembled WGS sequence"/>
</dbReference>
<dbReference type="InterPro" id="IPR030878">
    <property type="entry name" value="Ribosomal_uL15"/>
</dbReference>
<evidence type="ECO:0000256" key="2">
    <source>
        <dbReference type="ARBA" id="ARBA00022980"/>
    </source>
</evidence>
<dbReference type="GO" id="GO:0019843">
    <property type="term" value="F:rRNA binding"/>
    <property type="evidence" value="ECO:0007669"/>
    <property type="project" value="UniProtKB-UniRule"/>
</dbReference>
<comment type="caution">
    <text evidence="7">The sequence shown here is derived from an EMBL/GenBank/DDBJ whole genome shotgun (WGS) entry which is preliminary data.</text>
</comment>
<dbReference type="InterPro" id="IPR021131">
    <property type="entry name" value="Ribosomal_uL15/eL18"/>
</dbReference>
<organism evidence="7 8">
    <name type="scientific">Candidatus Nealsonbacteria bacterium RIFCSPLOWO2_01_FULL_43_32</name>
    <dbReference type="NCBI Taxonomy" id="1801672"/>
    <lineage>
        <taxon>Bacteria</taxon>
        <taxon>Candidatus Nealsoniibacteriota</taxon>
    </lineage>
</organism>
<reference evidence="7 8" key="1">
    <citation type="journal article" date="2016" name="Nat. Commun.">
        <title>Thousands of microbial genomes shed light on interconnected biogeochemical processes in an aquifer system.</title>
        <authorList>
            <person name="Anantharaman K."/>
            <person name="Brown C.T."/>
            <person name="Hug L.A."/>
            <person name="Sharon I."/>
            <person name="Castelle C.J."/>
            <person name="Probst A.J."/>
            <person name="Thomas B.C."/>
            <person name="Singh A."/>
            <person name="Wilkins M.J."/>
            <person name="Karaoz U."/>
            <person name="Brodie E.L."/>
            <person name="Williams K.H."/>
            <person name="Hubbard S.S."/>
            <person name="Banfield J.F."/>
        </authorList>
    </citation>
    <scope>NUCLEOTIDE SEQUENCE [LARGE SCALE GENOMIC DNA]</scope>
</reference>
<dbReference type="STRING" id="1801672.A2896_00745"/>
<feature type="compositionally biased region" description="Basic residues" evidence="5">
    <location>
        <begin position="1"/>
        <end position="23"/>
    </location>
</feature>
<dbReference type="GO" id="GO:0003735">
    <property type="term" value="F:structural constituent of ribosome"/>
    <property type="evidence" value="ECO:0007669"/>
    <property type="project" value="InterPro"/>
</dbReference>
<dbReference type="Gene3D" id="3.100.10.10">
    <property type="match status" value="1"/>
</dbReference>
<dbReference type="Pfam" id="PF00828">
    <property type="entry name" value="Ribosomal_L27A"/>
    <property type="match status" value="1"/>
</dbReference>
<name>A0A1G2EFR4_9BACT</name>
<evidence type="ECO:0000259" key="6">
    <source>
        <dbReference type="Pfam" id="PF00828"/>
    </source>
</evidence>
<dbReference type="EMBL" id="MHMH01000008">
    <property type="protein sequence ID" value="OGZ24623.1"/>
    <property type="molecule type" value="Genomic_DNA"/>
</dbReference>
<dbReference type="AlphaFoldDB" id="A0A1G2EFR4"/>
<comment type="function">
    <text evidence="4">Binds to the 23S rRNA.</text>
</comment>
<dbReference type="PANTHER" id="PTHR12934">
    <property type="entry name" value="50S RIBOSOMAL PROTEIN L15"/>
    <property type="match status" value="1"/>
</dbReference>
<accession>A0A1G2EFR4</accession>
<keyword evidence="2 4" id="KW-0689">Ribosomal protein</keyword>
<keyword evidence="4" id="KW-0699">rRNA-binding</keyword>